<evidence type="ECO:0000313" key="2">
    <source>
        <dbReference type="Proteomes" id="UP000003340"/>
    </source>
</evidence>
<dbReference type="STRING" id="537013.CLOSTMETH_01735"/>
<comment type="caution">
    <text evidence="1">The sequence shown here is derived from an EMBL/GenBank/DDBJ whole genome shotgun (WGS) entry which is preliminary data.</text>
</comment>
<gene>
    <name evidence="1" type="ORF">CLOSTMETH_01735</name>
</gene>
<accession>C0ED14</accession>
<reference evidence="1 2" key="2">
    <citation type="submission" date="2009-02" db="EMBL/GenBank/DDBJ databases">
        <title>Draft genome sequence of Clostridium methylpentosum (DSM 5476).</title>
        <authorList>
            <person name="Sudarsanam P."/>
            <person name="Ley R."/>
            <person name="Guruge J."/>
            <person name="Turnbaugh P.J."/>
            <person name="Mahowald M."/>
            <person name="Liep D."/>
            <person name="Gordon J."/>
        </authorList>
    </citation>
    <scope>NUCLEOTIDE SEQUENCE [LARGE SCALE GENOMIC DNA]</scope>
    <source>
        <strain evidence="1 2">DSM 5476</strain>
    </source>
</reference>
<dbReference type="HOGENOM" id="CLU_1872333_0_0_9"/>
<dbReference type="EMBL" id="ACEC01000058">
    <property type="protein sequence ID" value="EEG30666.1"/>
    <property type="molecule type" value="Genomic_DNA"/>
</dbReference>
<keyword evidence="2" id="KW-1185">Reference proteome</keyword>
<dbReference type="AlphaFoldDB" id="C0ED14"/>
<name>C0ED14_9FIRM</name>
<dbReference type="eggNOG" id="ENOG5032VDP">
    <property type="taxonomic scope" value="Bacteria"/>
</dbReference>
<protein>
    <submittedName>
        <fullName evidence="1">Uncharacterized protein</fullName>
    </submittedName>
</protein>
<organism evidence="1 2">
    <name type="scientific">[Clostridium] methylpentosum DSM 5476</name>
    <dbReference type="NCBI Taxonomy" id="537013"/>
    <lineage>
        <taxon>Bacteria</taxon>
        <taxon>Bacillati</taxon>
        <taxon>Bacillota</taxon>
        <taxon>Clostridia</taxon>
        <taxon>Eubacteriales</taxon>
        <taxon>Oscillospiraceae</taxon>
        <taxon>Oscillospiraceae incertae sedis</taxon>
    </lineage>
</organism>
<dbReference type="Proteomes" id="UP000003340">
    <property type="component" value="Unassembled WGS sequence"/>
</dbReference>
<evidence type="ECO:0000313" key="1">
    <source>
        <dbReference type="EMBL" id="EEG30666.1"/>
    </source>
</evidence>
<reference evidence="1 2" key="1">
    <citation type="submission" date="2009-01" db="EMBL/GenBank/DDBJ databases">
        <authorList>
            <person name="Fulton L."/>
            <person name="Clifton S."/>
            <person name="Fulton B."/>
            <person name="Xu J."/>
            <person name="Minx P."/>
            <person name="Pepin K.H."/>
            <person name="Johnson M."/>
            <person name="Bhonagiri V."/>
            <person name="Nash W.E."/>
            <person name="Mardis E.R."/>
            <person name="Wilson R.K."/>
        </authorList>
    </citation>
    <scope>NUCLEOTIDE SEQUENCE [LARGE SCALE GENOMIC DNA]</scope>
    <source>
        <strain evidence="1 2">DSM 5476</strain>
    </source>
</reference>
<proteinExistence type="predicted"/>
<sequence>MRFELGDTVVDKEHEAAALSDQEYIAIITAAFENEKGWKYAKLKCLEAICMKLSFEVSTTIGPLEYQYGQRAERWRQLYQEMKLEFRTSSAFPSLGKQSGQDPYFYTGMHENLRRGE</sequence>